<reference evidence="1 2" key="1">
    <citation type="submission" date="2024-02" db="EMBL/GenBank/DDBJ databases">
        <title>Full genome sequence of Nocardioides kribbensis.</title>
        <authorList>
            <person name="Poletto B.L."/>
            <person name="Silva G."/>
            <person name="Galante D."/>
            <person name="Campos K.R."/>
            <person name="Santos M.B.N."/>
            <person name="Sacchi C.T."/>
        </authorList>
    </citation>
    <scope>NUCLEOTIDE SEQUENCE [LARGE SCALE GENOMIC DNA]</scope>
    <source>
        <strain evidence="1 2">O4R</strain>
    </source>
</reference>
<dbReference type="Proteomes" id="UP001482520">
    <property type="component" value="Unassembled WGS sequence"/>
</dbReference>
<sequence>MENDAPTVAWRETTPAPVQGDLDAMVVLAVRTASDALAKREGFQPFAVLLGDDRRPQLSWVDPRVSGPRPKATDLLPLLVSAAREQRGSLLGAGVVVDTSIDDGDAIRVELEHRDGGPALVVVVPYRPSWVEGELSLGEQRVALGTRRVWEQPAG</sequence>
<dbReference type="EMBL" id="JBEGDP010000003">
    <property type="protein sequence ID" value="MEQ7846613.1"/>
    <property type="molecule type" value="Genomic_DNA"/>
</dbReference>
<comment type="caution">
    <text evidence="1">The sequence shown here is derived from an EMBL/GenBank/DDBJ whole genome shotgun (WGS) entry which is preliminary data.</text>
</comment>
<accession>A0ABV1NVX0</accession>
<proteinExistence type="predicted"/>
<dbReference type="RefSeq" id="WP_349803956.1">
    <property type="nucleotide sequence ID" value="NZ_JBEGDP010000003.1"/>
</dbReference>
<name>A0ABV1NVX0_9ACTN</name>
<gene>
    <name evidence="1" type="ORF">V6R90_04925</name>
</gene>
<keyword evidence="2" id="KW-1185">Reference proteome</keyword>
<evidence type="ECO:0000313" key="1">
    <source>
        <dbReference type="EMBL" id="MEQ7846613.1"/>
    </source>
</evidence>
<protein>
    <submittedName>
        <fullName evidence="1">Uncharacterized protein</fullName>
    </submittedName>
</protein>
<evidence type="ECO:0000313" key="2">
    <source>
        <dbReference type="Proteomes" id="UP001482520"/>
    </source>
</evidence>
<organism evidence="1 2">
    <name type="scientific">Nocardioides kribbensis</name>
    <dbReference type="NCBI Taxonomy" id="305517"/>
    <lineage>
        <taxon>Bacteria</taxon>
        <taxon>Bacillati</taxon>
        <taxon>Actinomycetota</taxon>
        <taxon>Actinomycetes</taxon>
        <taxon>Propionibacteriales</taxon>
        <taxon>Nocardioidaceae</taxon>
        <taxon>Nocardioides</taxon>
    </lineage>
</organism>